<dbReference type="SUPFAM" id="SSF101473">
    <property type="entry name" value="DhaL-like"/>
    <property type="match status" value="1"/>
</dbReference>
<dbReference type="Pfam" id="PF21645">
    <property type="entry name" value="FakA-like_M"/>
    <property type="match status" value="1"/>
</dbReference>
<reference evidence="3" key="1">
    <citation type="submission" date="2021-03" db="EMBL/GenBank/DDBJ databases">
        <title>Proteiniclasticum marinus sp. nov., isolated from tidal flat sediment.</title>
        <authorList>
            <person name="Namirimu T."/>
            <person name="Yang J.-A."/>
            <person name="Yang S.-H."/>
            <person name="Kim Y.-J."/>
            <person name="Kwon K.K."/>
        </authorList>
    </citation>
    <scope>NUCLEOTIDE SEQUENCE</scope>
    <source>
        <strain evidence="3">SCR006</strain>
    </source>
</reference>
<keyword evidence="4" id="KW-1185">Reference proteome</keyword>
<dbReference type="InterPro" id="IPR033470">
    <property type="entry name" value="FakA-like_C"/>
</dbReference>
<proteinExistence type="predicted"/>
<dbReference type="InterPro" id="IPR050270">
    <property type="entry name" value="DegV_domain_contain"/>
</dbReference>
<evidence type="ECO:0000259" key="2">
    <source>
        <dbReference type="PROSITE" id="PS51480"/>
    </source>
</evidence>
<sequence>MSITYLDSEKIYYSFLSGAQEVIRNKRVLNEINVFPVSDGDTGSNLAHTMYTIMQEAKIAKTVKETMNSIADAALTGARGNSGIIIAQYINGIFMSIRTDDNLTMASFADMVKNAVPHAYHAISNPVEGTIITVIKDWAEAIDRYKDHAKDFHELLSSSAQVAIASLKETPHQLKILEESNVVDSGAKGFVYFVEGFTQFLKTGHFVSDHDIDQEDIAFTEYPSHDHDVIHERYCTEALLSGTNLDLDAIRNELTPYGDSLIVAGNTGKAKVHIHTNEPTQIFQILKTKGIILQQKADDMIRQNEDAYHRKYPIALVTDSIADLPLEYMDQHQIHMMPLNLLFDSSTYLDKVTMTPEVFYPLLDQVEEYPKSAQPNPKVAENYLGTIASHYDKILVITVAKAQSGTHGVLDKAAERFRKDGKEIIVVDSKQNSGAEGLLVMKASELIQQGKDLPEIVSEIEALRKDTKILVSVNTLKYMVRSGRLNKAAGLAGSIMNLKPVVSLDDEGKGSIAAKAFSEKSNTDKILQIMKNDHDHKKITRFSILHANAEKRANDLKERAVALLGYEPEYTMNISTIVGMSAGVGTVAVSYMCENVDS</sequence>
<evidence type="ECO:0000313" key="3">
    <source>
        <dbReference type="EMBL" id="MBO1265042.1"/>
    </source>
</evidence>
<dbReference type="Gene3D" id="3.30.1180.10">
    <property type="match status" value="1"/>
</dbReference>
<dbReference type="Gene3D" id="3.40.50.10170">
    <property type="match status" value="1"/>
</dbReference>
<dbReference type="EMBL" id="JAFNJU010000005">
    <property type="protein sequence ID" value="MBO1265042.1"/>
    <property type="molecule type" value="Genomic_DNA"/>
</dbReference>
<dbReference type="InterPro" id="IPR048394">
    <property type="entry name" value="FakA-like_M"/>
</dbReference>
<dbReference type="SUPFAM" id="SSF82549">
    <property type="entry name" value="DAK1/DegV-like"/>
    <property type="match status" value="1"/>
</dbReference>
<dbReference type="PROSITE" id="PS51482">
    <property type="entry name" value="DEGV"/>
    <property type="match status" value="1"/>
</dbReference>
<dbReference type="InterPro" id="IPR003797">
    <property type="entry name" value="DegV"/>
</dbReference>
<dbReference type="Pfam" id="PF02645">
    <property type="entry name" value="DegV"/>
    <property type="match status" value="1"/>
</dbReference>
<dbReference type="RefSeq" id="WP_207599560.1">
    <property type="nucleotide sequence ID" value="NZ_JAFNJU010000005.1"/>
</dbReference>
<dbReference type="SMART" id="SM01121">
    <property type="entry name" value="Dak1_2"/>
    <property type="match status" value="1"/>
</dbReference>
<dbReference type="InterPro" id="IPR004007">
    <property type="entry name" value="DhaL_dom"/>
</dbReference>
<protein>
    <submittedName>
        <fullName evidence="3">DegV family EDD domain-containing protein</fullName>
    </submittedName>
</protein>
<dbReference type="Proteomes" id="UP000664218">
    <property type="component" value="Unassembled WGS sequence"/>
</dbReference>
<dbReference type="NCBIfam" id="TIGR00762">
    <property type="entry name" value="DegV"/>
    <property type="match status" value="1"/>
</dbReference>
<dbReference type="GO" id="GO:0004371">
    <property type="term" value="F:glycerone kinase activity"/>
    <property type="evidence" value="ECO:0007669"/>
    <property type="project" value="InterPro"/>
</dbReference>
<organism evidence="3 4">
    <name type="scientific">Proteiniclasticum aestuarii</name>
    <dbReference type="NCBI Taxonomy" id="2817862"/>
    <lineage>
        <taxon>Bacteria</taxon>
        <taxon>Bacillati</taxon>
        <taxon>Bacillota</taxon>
        <taxon>Clostridia</taxon>
        <taxon>Eubacteriales</taxon>
        <taxon>Clostridiaceae</taxon>
        <taxon>Proteiniclasticum</taxon>
    </lineage>
</organism>
<dbReference type="GO" id="GO:0008289">
    <property type="term" value="F:lipid binding"/>
    <property type="evidence" value="ECO:0007669"/>
    <property type="project" value="UniProtKB-KW"/>
</dbReference>
<comment type="caution">
    <text evidence="3">The sequence shown here is derived from an EMBL/GenBank/DDBJ whole genome shotgun (WGS) entry which is preliminary data.</text>
</comment>
<evidence type="ECO:0000313" key="4">
    <source>
        <dbReference type="Proteomes" id="UP000664218"/>
    </source>
</evidence>
<evidence type="ECO:0000256" key="1">
    <source>
        <dbReference type="ARBA" id="ARBA00023121"/>
    </source>
</evidence>
<dbReference type="InterPro" id="IPR036117">
    <property type="entry name" value="DhaL_dom_sf"/>
</dbReference>
<dbReference type="PROSITE" id="PS51480">
    <property type="entry name" value="DHAL"/>
    <property type="match status" value="1"/>
</dbReference>
<dbReference type="Gene3D" id="1.25.40.340">
    <property type="match status" value="1"/>
</dbReference>
<name>A0A939HBS4_9CLOT</name>
<dbReference type="GO" id="GO:0006071">
    <property type="term" value="P:glycerol metabolic process"/>
    <property type="evidence" value="ECO:0007669"/>
    <property type="project" value="InterPro"/>
</dbReference>
<gene>
    <name evidence="3" type="ORF">J3A84_08390</name>
</gene>
<dbReference type="Pfam" id="PF02734">
    <property type="entry name" value="Dak2"/>
    <property type="match status" value="1"/>
</dbReference>
<dbReference type="InterPro" id="IPR043168">
    <property type="entry name" value="DegV_C"/>
</dbReference>
<dbReference type="PANTHER" id="PTHR33434">
    <property type="entry name" value="DEGV DOMAIN-CONTAINING PROTEIN DR_1986-RELATED"/>
    <property type="match status" value="1"/>
</dbReference>
<keyword evidence="1" id="KW-0446">Lipid-binding</keyword>
<dbReference type="AlphaFoldDB" id="A0A939HBS4"/>
<dbReference type="SMART" id="SM01120">
    <property type="entry name" value="Dak2"/>
    <property type="match status" value="1"/>
</dbReference>
<accession>A0A939HBS4</accession>
<feature type="domain" description="DhaL" evidence="2">
    <location>
        <begin position="9"/>
        <end position="199"/>
    </location>
</feature>
<dbReference type="PANTHER" id="PTHR33434:SF2">
    <property type="entry name" value="FATTY ACID-BINDING PROTEIN TM_1468"/>
    <property type="match status" value="1"/>
</dbReference>